<dbReference type="SMART" id="SM00331">
    <property type="entry name" value="PP2C_SIG"/>
    <property type="match status" value="1"/>
</dbReference>
<dbReference type="eggNOG" id="COG2208">
    <property type="taxonomic scope" value="Bacteria"/>
</dbReference>
<reference evidence="4 5" key="1">
    <citation type="journal article" date="2005" name="Nucleic Acids Res.">
        <title>Genomic blueprint of Hahella chejuensis, a marine microbe producing an algicidal agent.</title>
        <authorList>
            <person name="Jeong H."/>
            <person name="Yim J.H."/>
            <person name="Lee C."/>
            <person name="Choi S.-H."/>
            <person name="Park Y.K."/>
            <person name="Yoon S.H."/>
            <person name="Hur C.-G."/>
            <person name="Kang H.-Y."/>
            <person name="Kim D."/>
            <person name="Lee H.H."/>
            <person name="Park K.H."/>
            <person name="Park S.-H."/>
            <person name="Park H.-S."/>
            <person name="Lee H.K."/>
            <person name="Oh T.K."/>
            <person name="Kim J.F."/>
        </authorList>
    </citation>
    <scope>NUCLEOTIDE SEQUENCE [LARGE SCALE GENOMIC DNA]</scope>
    <source>
        <strain evidence="4 5">KCTC 2396</strain>
    </source>
</reference>
<dbReference type="HOGENOM" id="CLU_000445_43_7_6"/>
<dbReference type="InterPro" id="IPR001932">
    <property type="entry name" value="PPM-type_phosphatase-like_dom"/>
</dbReference>
<sequence length="578" mass="64322">MKQSLDSEMASSVLGSQKTLKILIADDNQSDRMILQNIVKKQGHDTATAVDGVDAIEKFSEFRPDIVLLDALMPRMDGFEAARKIKLLAGEDLIPIIFLTSLSDAESLAKCLEAGGDDFLSKPYNRIILQAKINAFNRMRIMHKTLLRQRDQIAEHNDHMVREQQVAKTVFDNVAHVGCLGANNIKHLLSPLAVFNGDVLLACQKPSGGMHVLLGDFTGHGLPAAIGAMPLAEIFYGMTSKGYALGDILREVNQKLRKILPVGFFCCACMAELNFEQEEIEIWIGGLPDCYLVQGDQLIKVASNRLPLGILKGEAFDARTYRFEMKHGDRVYLWSDGIVEATNAKGEMFGEQRLQQVFNANLRELNLFEKIRRSVVDFMGEGGPSDDLTLVELTMMPVKELGIENNYLTNTGLKGPQHWRMAYELCSDSLAVFDPVPLLLQIAMEVPGLRTRNGEMFTILSELYTNALEHGVLGLHSKLKGSPDGFAEYYRLREERIRRLDGHFVKVDVRHKGAVAGGVLTIRVEDSGKGFDYQKLDGKLPGPTCYSGRGTALLLSMCSRVEYFGQGNIVEVDYEWQA</sequence>
<evidence type="ECO:0000256" key="1">
    <source>
        <dbReference type="ARBA" id="ARBA00022801"/>
    </source>
</evidence>
<evidence type="ECO:0000313" key="4">
    <source>
        <dbReference type="EMBL" id="ABC31863.1"/>
    </source>
</evidence>
<dbReference type="eggNOG" id="COG2172">
    <property type="taxonomic scope" value="Bacteria"/>
</dbReference>
<dbReference type="RefSeq" id="WP_011398928.1">
    <property type="nucleotide sequence ID" value="NC_007645.1"/>
</dbReference>
<evidence type="ECO:0000256" key="2">
    <source>
        <dbReference type="PROSITE-ProRule" id="PRU00169"/>
    </source>
</evidence>
<dbReference type="Pfam" id="PF07228">
    <property type="entry name" value="SpoIIE"/>
    <property type="match status" value="1"/>
</dbReference>
<dbReference type="PROSITE" id="PS50110">
    <property type="entry name" value="RESPONSE_REGULATORY"/>
    <property type="match status" value="1"/>
</dbReference>
<dbReference type="EMBL" id="CP000155">
    <property type="protein sequence ID" value="ABC31863.1"/>
    <property type="molecule type" value="Genomic_DNA"/>
</dbReference>
<evidence type="ECO:0000259" key="3">
    <source>
        <dbReference type="PROSITE" id="PS50110"/>
    </source>
</evidence>
<dbReference type="InterPro" id="IPR036890">
    <property type="entry name" value="HATPase_C_sf"/>
</dbReference>
<dbReference type="eggNOG" id="COG3706">
    <property type="taxonomic scope" value="Bacteria"/>
</dbReference>
<dbReference type="InterPro" id="IPR036457">
    <property type="entry name" value="PPM-type-like_dom_sf"/>
</dbReference>
<proteinExistence type="predicted"/>
<dbReference type="AlphaFoldDB" id="Q2SBW1"/>
<organism evidence="4 5">
    <name type="scientific">Hahella chejuensis (strain KCTC 2396)</name>
    <dbReference type="NCBI Taxonomy" id="349521"/>
    <lineage>
        <taxon>Bacteria</taxon>
        <taxon>Pseudomonadati</taxon>
        <taxon>Pseudomonadota</taxon>
        <taxon>Gammaproteobacteria</taxon>
        <taxon>Oceanospirillales</taxon>
        <taxon>Hahellaceae</taxon>
        <taxon>Hahella</taxon>
    </lineage>
</organism>
<feature type="modified residue" description="4-aspartylphosphate" evidence="2">
    <location>
        <position position="70"/>
    </location>
</feature>
<dbReference type="KEGG" id="hch:HCH_05185"/>
<dbReference type="STRING" id="349521.HCH_05185"/>
<dbReference type="GO" id="GO:0000160">
    <property type="term" value="P:phosphorelay signal transduction system"/>
    <property type="evidence" value="ECO:0007669"/>
    <property type="project" value="InterPro"/>
</dbReference>
<name>Q2SBW1_HAHCH</name>
<dbReference type="InterPro" id="IPR052016">
    <property type="entry name" value="Bact_Sigma-Reg"/>
</dbReference>
<gene>
    <name evidence="4" type="ordered locus">HCH_05185</name>
</gene>
<protein>
    <submittedName>
        <fullName evidence="4">Response regulator containing a CheY-like receiver domain and a GGDEF domain</fullName>
    </submittedName>
</protein>
<dbReference type="InterPro" id="IPR011006">
    <property type="entry name" value="CheY-like_superfamily"/>
</dbReference>
<dbReference type="Gene3D" id="3.30.565.10">
    <property type="entry name" value="Histidine kinase-like ATPase, C-terminal domain"/>
    <property type="match status" value="1"/>
</dbReference>
<dbReference type="Gene3D" id="3.60.40.10">
    <property type="entry name" value="PPM-type phosphatase domain"/>
    <property type="match status" value="1"/>
</dbReference>
<accession>Q2SBW1</accession>
<keyword evidence="5" id="KW-1185">Reference proteome</keyword>
<feature type="domain" description="Response regulatory" evidence="3">
    <location>
        <begin position="21"/>
        <end position="137"/>
    </location>
</feature>
<evidence type="ECO:0000313" key="5">
    <source>
        <dbReference type="Proteomes" id="UP000000238"/>
    </source>
</evidence>
<keyword evidence="1" id="KW-0378">Hydrolase</keyword>
<dbReference type="Gene3D" id="3.40.50.2300">
    <property type="match status" value="1"/>
</dbReference>
<dbReference type="InterPro" id="IPR001789">
    <property type="entry name" value="Sig_transdc_resp-reg_receiver"/>
</dbReference>
<keyword evidence="2" id="KW-0597">Phosphoprotein</keyword>
<dbReference type="SUPFAM" id="SSF52172">
    <property type="entry name" value="CheY-like"/>
    <property type="match status" value="1"/>
</dbReference>
<dbReference type="Pfam" id="PF00072">
    <property type="entry name" value="Response_reg"/>
    <property type="match status" value="1"/>
</dbReference>
<dbReference type="GO" id="GO:0016791">
    <property type="term" value="F:phosphatase activity"/>
    <property type="evidence" value="ECO:0007669"/>
    <property type="project" value="TreeGrafter"/>
</dbReference>
<dbReference type="Proteomes" id="UP000000238">
    <property type="component" value="Chromosome"/>
</dbReference>
<dbReference type="PANTHER" id="PTHR43156">
    <property type="entry name" value="STAGE II SPORULATION PROTEIN E-RELATED"/>
    <property type="match status" value="1"/>
</dbReference>
<dbReference type="SMART" id="SM00448">
    <property type="entry name" value="REC"/>
    <property type="match status" value="1"/>
</dbReference>
<dbReference type="PANTHER" id="PTHR43156:SF2">
    <property type="entry name" value="STAGE II SPORULATION PROTEIN E"/>
    <property type="match status" value="1"/>
</dbReference>